<dbReference type="EMBL" id="LJIJ01000682">
    <property type="protein sequence ID" value="ODM95364.1"/>
    <property type="molecule type" value="Genomic_DNA"/>
</dbReference>
<keyword evidence="1" id="KW-0677">Repeat</keyword>
<sequence length="687" mass="78246">MGGSLSHVLQSPGGLININSSQKVSDMTRELIYELFNVLKANPRVSVQKIEGLLTRIPKNENILVVSDSSGYNVLQKCVGVNNVEMVKWILNRSHSLDINRGACSLPLHIACLRGFEDIVDMLLKNGARADLEGRMCWPAANHNVNCEERSKIRPIDDITPSLDRTSDKLQNAIFYAIDGDQPDILDMLIQRGDETWLPWQRKRPLLHLACERGAWQCVQFLIGERADEINQCYDEYYPIHYAVLHDVKFVEKLLHAGAIATVRTATQQMTCLHVLFLLGKKSSEDALAATKLLLDHGLRELINEADSLGNTPLHALIVRYALEEARFGLDQDYIPWSKWDMLHIVRFMLQQGGRPSINQPGNSALACVLRHVRDFEFRYELLSMLLQEGGDPNMNGRDGSVPLMVCLVPLINKDLLFNFTHNMKVFYLNCVRNLLKHGANPNCSSRTNLTPLHVLMFVAGGYMGLTQSDEKDSSFSFIRQLLEVLLRHDLDPNVKFSSRTQHILLSLLELVLSARNPGDLDYIYDLSLTLIQFGADPNVNICMNEPMICHSQSSFFLKKSSNKTMDTCLIMSCSSQVLYYYIQWLCRKEHLLLDPEKRFARIIRLYSMCMDHKELYSCLKILYTQSAIVPVRTSLCCTLKELCSSPRTLLQQCRVVIYKQLNRAPAKYINKLPLPPPLIKYLLNFE</sequence>
<evidence type="ECO:0000256" key="2">
    <source>
        <dbReference type="ARBA" id="ARBA00023043"/>
    </source>
</evidence>
<dbReference type="InterPro" id="IPR036770">
    <property type="entry name" value="Ankyrin_rpt-contain_sf"/>
</dbReference>
<evidence type="ECO:0000259" key="4">
    <source>
        <dbReference type="PROSITE" id="PS50225"/>
    </source>
</evidence>
<dbReference type="OMA" id="HVRDWEF"/>
<dbReference type="PANTHER" id="PTHR24123">
    <property type="entry name" value="ANKYRIN REPEAT-CONTAINING"/>
    <property type="match status" value="1"/>
</dbReference>
<dbReference type="Gene3D" id="1.25.40.20">
    <property type="entry name" value="Ankyrin repeat-containing domain"/>
    <property type="match status" value="2"/>
</dbReference>
<evidence type="ECO:0000313" key="6">
    <source>
        <dbReference type="Proteomes" id="UP000094527"/>
    </source>
</evidence>
<dbReference type="AlphaFoldDB" id="A0A1D2MRC7"/>
<comment type="caution">
    <text evidence="5">The sequence shown here is derived from an EMBL/GenBank/DDBJ whole genome shotgun (WGS) entry which is preliminary data.</text>
</comment>
<evidence type="ECO:0000256" key="1">
    <source>
        <dbReference type="ARBA" id="ARBA00022737"/>
    </source>
</evidence>
<gene>
    <name evidence="5" type="ORF">Ocin01_11315</name>
</gene>
<dbReference type="InterPro" id="IPR002110">
    <property type="entry name" value="Ankyrin_rpt"/>
</dbReference>
<evidence type="ECO:0000256" key="3">
    <source>
        <dbReference type="PROSITE-ProRule" id="PRU00023"/>
    </source>
</evidence>
<dbReference type="SUPFAM" id="SSF158235">
    <property type="entry name" value="SOCS box-like"/>
    <property type="match status" value="1"/>
</dbReference>
<keyword evidence="2 3" id="KW-0040">ANK repeat</keyword>
<organism evidence="5 6">
    <name type="scientific">Orchesella cincta</name>
    <name type="common">Springtail</name>
    <name type="synonym">Podura cincta</name>
    <dbReference type="NCBI Taxonomy" id="48709"/>
    <lineage>
        <taxon>Eukaryota</taxon>
        <taxon>Metazoa</taxon>
        <taxon>Ecdysozoa</taxon>
        <taxon>Arthropoda</taxon>
        <taxon>Hexapoda</taxon>
        <taxon>Collembola</taxon>
        <taxon>Entomobryomorpha</taxon>
        <taxon>Entomobryoidea</taxon>
        <taxon>Orchesellidae</taxon>
        <taxon>Orchesellinae</taxon>
        <taxon>Orchesella</taxon>
    </lineage>
</organism>
<dbReference type="SMART" id="SM00248">
    <property type="entry name" value="ANK"/>
    <property type="match status" value="9"/>
</dbReference>
<dbReference type="Pfam" id="PF12796">
    <property type="entry name" value="Ank_2"/>
    <property type="match status" value="2"/>
</dbReference>
<dbReference type="PROSITE" id="PS50297">
    <property type="entry name" value="ANK_REP_REGION"/>
    <property type="match status" value="1"/>
</dbReference>
<reference evidence="5 6" key="1">
    <citation type="journal article" date="2016" name="Genome Biol. Evol.">
        <title>Gene Family Evolution Reflects Adaptation to Soil Environmental Stressors in the Genome of the Collembolan Orchesella cincta.</title>
        <authorList>
            <person name="Faddeeva-Vakhrusheva A."/>
            <person name="Derks M.F."/>
            <person name="Anvar S.Y."/>
            <person name="Agamennone V."/>
            <person name="Suring W."/>
            <person name="Smit S."/>
            <person name="van Straalen N.M."/>
            <person name="Roelofs D."/>
        </authorList>
    </citation>
    <scope>NUCLEOTIDE SEQUENCE [LARGE SCALE GENOMIC DNA]</scope>
    <source>
        <tissue evidence="5">Mixed pool</tissue>
    </source>
</reference>
<dbReference type="OrthoDB" id="3246549at2759"/>
<dbReference type="GO" id="GO:0035556">
    <property type="term" value="P:intracellular signal transduction"/>
    <property type="evidence" value="ECO:0007669"/>
    <property type="project" value="InterPro"/>
</dbReference>
<name>A0A1D2MRC7_ORCCI</name>
<dbReference type="PROSITE" id="PS50088">
    <property type="entry name" value="ANK_REPEAT"/>
    <property type="match status" value="1"/>
</dbReference>
<dbReference type="PROSITE" id="PS50225">
    <property type="entry name" value="SOCS"/>
    <property type="match status" value="1"/>
</dbReference>
<dbReference type="SMART" id="SM00969">
    <property type="entry name" value="SOCS_box"/>
    <property type="match status" value="1"/>
</dbReference>
<dbReference type="InterPro" id="IPR001496">
    <property type="entry name" value="SOCS_box"/>
</dbReference>
<dbReference type="Pfam" id="PF07525">
    <property type="entry name" value="SOCS_box"/>
    <property type="match status" value="1"/>
</dbReference>
<dbReference type="PANTHER" id="PTHR24123:SF33">
    <property type="entry name" value="PROTEIN HOS4"/>
    <property type="match status" value="1"/>
</dbReference>
<dbReference type="InterPro" id="IPR051165">
    <property type="entry name" value="Multifunctional_ANK_Repeat"/>
</dbReference>
<dbReference type="InterPro" id="IPR036036">
    <property type="entry name" value="SOCS_box-like_dom_sf"/>
</dbReference>
<evidence type="ECO:0000313" key="5">
    <source>
        <dbReference type="EMBL" id="ODM95364.1"/>
    </source>
</evidence>
<feature type="domain" description="SOCS box" evidence="4">
    <location>
        <begin position="645"/>
        <end position="687"/>
    </location>
</feature>
<feature type="repeat" description="ANK" evidence="3">
    <location>
        <begin position="107"/>
        <end position="135"/>
    </location>
</feature>
<proteinExistence type="predicted"/>
<keyword evidence="6" id="KW-1185">Reference proteome</keyword>
<dbReference type="Gene3D" id="1.10.750.20">
    <property type="entry name" value="SOCS box"/>
    <property type="match status" value="1"/>
</dbReference>
<dbReference type="STRING" id="48709.A0A1D2MRC7"/>
<dbReference type="Proteomes" id="UP000094527">
    <property type="component" value="Unassembled WGS sequence"/>
</dbReference>
<accession>A0A1D2MRC7</accession>
<dbReference type="SUPFAM" id="SSF48403">
    <property type="entry name" value="Ankyrin repeat"/>
    <property type="match status" value="1"/>
</dbReference>
<protein>
    <submittedName>
        <fullName evidence="5">Ankyrin-3</fullName>
    </submittedName>
</protein>
<dbReference type="CDD" id="cd03587">
    <property type="entry name" value="SOCS"/>
    <property type="match status" value="1"/>
</dbReference>